<sequence>HLRYKYPVALMQRERNLNVVKKRNTNLGGKHETVELSCIEEISDDEHGSLADPGLKQVLQPGSSKRDREEDAPYFGVVLDAEKKKSILMSSMNLVPPNVYLL</sequence>
<dbReference type="EMBL" id="JACEIK010003621">
    <property type="protein sequence ID" value="MCD9642446.1"/>
    <property type="molecule type" value="Genomic_DNA"/>
</dbReference>
<evidence type="ECO:0000313" key="3">
    <source>
        <dbReference type="Proteomes" id="UP000823775"/>
    </source>
</evidence>
<gene>
    <name evidence="2" type="ORF">HAX54_029275</name>
</gene>
<evidence type="ECO:0000256" key="1">
    <source>
        <dbReference type="SAM" id="MobiDB-lite"/>
    </source>
</evidence>
<comment type="caution">
    <text evidence="2">The sequence shown here is derived from an EMBL/GenBank/DDBJ whole genome shotgun (WGS) entry which is preliminary data.</text>
</comment>
<feature type="non-terminal residue" evidence="2">
    <location>
        <position position="1"/>
    </location>
</feature>
<accession>A0ABS8V5K2</accession>
<organism evidence="2 3">
    <name type="scientific">Datura stramonium</name>
    <name type="common">Jimsonweed</name>
    <name type="synonym">Common thornapple</name>
    <dbReference type="NCBI Taxonomy" id="4076"/>
    <lineage>
        <taxon>Eukaryota</taxon>
        <taxon>Viridiplantae</taxon>
        <taxon>Streptophyta</taxon>
        <taxon>Embryophyta</taxon>
        <taxon>Tracheophyta</taxon>
        <taxon>Spermatophyta</taxon>
        <taxon>Magnoliopsida</taxon>
        <taxon>eudicotyledons</taxon>
        <taxon>Gunneridae</taxon>
        <taxon>Pentapetalae</taxon>
        <taxon>asterids</taxon>
        <taxon>lamiids</taxon>
        <taxon>Solanales</taxon>
        <taxon>Solanaceae</taxon>
        <taxon>Solanoideae</taxon>
        <taxon>Datureae</taxon>
        <taxon>Datura</taxon>
    </lineage>
</organism>
<dbReference type="Proteomes" id="UP000823775">
    <property type="component" value="Unassembled WGS sequence"/>
</dbReference>
<protein>
    <submittedName>
        <fullName evidence="2">Uncharacterized protein</fullName>
    </submittedName>
</protein>
<evidence type="ECO:0000313" key="2">
    <source>
        <dbReference type="EMBL" id="MCD9642446.1"/>
    </source>
</evidence>
<feature type="region of interest" description="Disordered" evidence="1">
    <location>
        <begin position="45"/>
        <end position="71"/>
    </location>
</feature>
<proteinExistence type="predicted"/>
<name>A0ABS8V5K2_DATST</name>
<keyword evidence="3" id="KW-1185">Reference proteome</keyword>
<reference evidence="2 3" key="1">
    <citation type="journal article" date="2021" name="BMC Genomics">
        <title>Datura genome reveals duplications of psychoactive alkaloid biosynthetic genes and high mutation rate following tissue culture.</title>
        <authorList>
            <person name="Rajewski A."/>
            <person name="Carter-House D."/>
            <person name="Stajich J."/>
            <person name="Litt A."/>
        </authorList>
    </citation>
    <scope>NUCLEOTIDE SEQUENCE [LARGE SCALE GENOMIC DNA]</scope>
    <source>
        <strain evidence="2">AR-01</strain>
    </source>
</reference>